<dbReference type="Gene3D" id="3.20.20.10">
    <property type="entry name" value="Alanine racemase"/>
    <property type="match status" value="1"/>
</dbReference>
<evidence type="ECO:0000256" key="4">
    <source>
        <dbReference type="RuleBase" id="RU004514"/>
    </source>
</evidence>
<dbReference type="InterPro" id="IPR001608">
    <property type="entry name" value="Ala_racemase_N"/>
</dbReference>
<name>A0A7H2BHQ5_9MICC</name>
<accession>A0A7H2BHQ5</accession>
<comment type="cofactor">
    <cofactor evidence="3">
        <name>pyridoxal 5'-phosphate</name>
        <dbReference type="ChEBI" id="CHEBI:597326"/>
    </cofactor>
</comment>
<evidence type="ECO:0000259" key="6">
    <source>
        <dbReference type="Pfam" id="PF01168"/>
    </source>
</evidence>
<dbReference type="InterPro" id="IPR029066">
    <property type="entry name" value="PLP-binding_barrel"/>
</dbReference>
<proteinExistence type="inferred from homology"/>
<dbReference type="InterPro" id="IPR011078">
    <property type="entry name" value="PyrdxlP_homeostasis"/>
</dbReference>
<gene>
    <name evidence="7" type="ORF">IDM48_07185</name>
</gene>
<dbReference type="KEGG" id="rama:IDM48_07185"/>
<evidence type="ECO:0000256" key="2">
    <source>
        <dbReference type="HAMAP-Rule" id="MF_02087"/>
    </source>
</evidence>
<dbReference type="PANTHER" id="PTHR10146">
    <property type="entry name" value="PROLINE SYNTHETASE CO-TRANSCRIBED BACTERIAL HOMOLOG PROTEIN"/>
    <property type="match status" value="1"/>
</dbReference>
<keyword evidence="1 2" id="KW-0663">Pyridoxal phosphate</keyword>
<evidence type="ECO:0000256" key="3">
    <source>
        <dbReference type="PIRSR" id="PIRSR004848-1"/>
    </source>
</evidence>
<feature type="coiled-coil region" evidence="5">
    <location>
        <begin position="1"/>
        <end position="28"/>
    </location>
</feature>
<evidence type="ECO:0000256" key="5">
    <source>
        <dbReference type="SAM" id="Coils"/>
    </source>
</evidence>
<dbReference type="PIRSF" id="PIRSF004848">
    <property type="entry name" value="YBL036c_PLPDEIII"/>
    <property type="match status" value="1"/>
</dbReference>
<dbReference type="EMBL" id="CP061538">
    <property type="protein sequence ID" value="QNV39201.1"/>
    <property type="molecule type" value="Genomic_DNA"/>
</dbReference>
<dbReference type="CDD" id="cd00635">
    <property type="entry name" value="PLPDE_III_YBL036c_like"/>
    <property type="match status" value="1"/>
</dbReference>
<dbReference type="Pfam" id="PF01168">
    <property type="entry name" value="Ala_racemase_N"/>
    <property type="match status" value="1"/>
</dbReference>
<sequence>MSFSQERREELRINLEAAQQAVKSASEDFSQVRDPQSPLPRLTVVTKFFPSSDVEALYSLGVRHVGENRDQEASAKATELAEITDAQDPLQWSYIGQLQTNKAKSVVKYAAEVHSIDRISLAQALAKAYSLQVTRWESEEAPAPFAAVRGGLKCLVQVSLEDHDRSTAGHAAEGKRGGAKLDDLLKIADMLNSSAGLECSGVMAVAPLGMNPDAAFEKLYNISQKLREHHPSAQEISAGMSGDLEAAIRWGSTNVRIGSKIMGARPTA</sequence>
<dbReference type="GO" id="GO:0030170">
    <property type="term" value="F:pyridoxal phosphate binding"/>
    <property type="evidence" value="ECO:0007669"/>
    <property type="project" value="UniProtKB-UniRule"/>
</dbReference>
<evidence type="ECO:0000313" key="7">
    <source>
        <dbReference type="EMBL" id="QNV39201.1"/>
    </source>
</evidence>
<evidence type="ECO:0000313" key="8">
    <source>
        <dbReference type="Proteomes" id="UP000516421"/>
    </source>
</evidence>
<comment type="similarity">
    <text evidence="2 4">Belongs to the pyridoxal phosphate-binding protein YggS/PROSC family.</text>
</comment>
<keyword evidence="8" id="KW-1185">Reference proteome</keyword>
<comment type="function">
    <text evidence="2">Pyridoxal 5'-phosphate (PLP)-binding protein, which is involved in PLP homeostasis.</text>
</comment>
<feature type="domain" description="Alanine racemase N-terminal" evidence="6">
    <location>
        <begin position="69"/>
        <end position="266"/>
    </location>
</feature>
<dbReference type="PANTHER" id="PTHR10146:SF14">
    <property type="entry name" value="PYRIDOXAL PHOSPHATE HOMEOSTASIS PROTEIN"/>
    <property type="match status" value="1"/>
</dbReference>
<reference evidence="7 8" key="1">
    <citation type="submission" date="2020-09" db="EMBL/GenBank/DDBJ databases">
        <title>Investigation of environmental microbe.</title>
        <authorList>
            <person name="Ou Y."/>
            <person name="Kang Q."/>
        </authorList>
    </citation>
    <scope>NUCLEOTIDE SEQUENCE [LARGE SCALE GENOMIC DNA]</scope>
    <source>
        <strain evidence="7 8">KJZ-9</strain>
    </source>
</reference>
<dbReference type="AlphaFoldDB" id="A0A7H2BHQ5"/>
<dbReference type="NCBIfam" id="TIGR00044">
    <property type="entry name" value="YggS family pyridoxal phosphate-dependent enzyme"/>
    <property type="match status" value="1"/>
</dbReference>
<dbReference type="RefSeq" id="WP_190616722.1">
    <property type="nucleotide sequence ID" value="NZ_CP061538.1"/>
</dbReference>
<protein>
    <recommendedName>
        <fullName evidence="2">Pyridoxal phosphate homeostasis protein</fullName>
        <shortName evidence="2">PLP homeostasis protein</shortName>
    </recommendedName>
</protein>
<keyword evidence="5" id="KW-0175">Coiled coil</keyword>
<dbReference type="Proteomes" id="UP000516421">
    <property type="component" value="Chromosome"/>
</dbReference>
<dbReference type="HAMAP" id="MF_02087">
    <property type="entry name" value="PLP_homeostasis"/>
    <property type="match status" value="1"/>
</dbReference>
<evidence type="ECO:0000256" key="1">
    <source>
        <dbReference type="ARBA" id="ARBA00022898"/>
    </source>
</evidence>
<organism evidence="7 8">
    <name type="scientific">Rothia amarae</name>
    <dbReference type="NCBI Taxonomy" id="169480"/>
    <lineage>
        <taxon>Bacteria</taxon>
        <taxon>Bacillati</taxon>
        <taxon>Actinomycetota</taxon>
        <taxon>Actinomycetes</taxon>
        <taxon>Micrococcales</taxon>
        <taxon>Micrococcaceae</taxon>
        <taxon>Rothia</taxon>
    </lineage>
</organism>
<dbReference type="SUPFAM" id="SSF51419">
    <property type="entry name" value="PLP-binding barrel"/>
    <property type="match status" value="1"/>
</dbReference>
<feature type="modified residue" description="N6-(pyridoxal phosphate)lysine" evidence="2 3">
    <location>
        <position position="47"/>
    </location>
</feature>